<dbReference type="PROSITE" id="PS51787">
    <property type="entry name" value="LON_N"/>
    <property type="match status" value="1"/>
</dbReference>
<dbReference type="GO" id="GO:0006508">
    <property type="term" value="P:proteolysis"/>
    <property type="evidence" value="ECO:0007669"/>
    <property type="project" value="UniProtKB-KW"/>
</dbReference>
<dbReference type="Proteomes" id="UP000251584">
    <property type="component" value="Unassembled WGS sequence"/>
</dbReference>
<accession>A0A2X2V4Z7</accession>
<gene>
    <name evidence="2" type="primary">lon_5</name>
    <name evidence="2" type="ORF">NCTC10786_00858</name>
</gene>
<proteinExistence type="predicted"/>
<dbReference type="Gene3D" id="2.30.130.40">
    <property type="entry name" value="LON domain-like"/>
    <property type="match status" value="1"/>
</dbReference>
<dbReference type="SUPFAM" id="SSF88697">
    <property type="entry name" value="PUA domain-like"/>
    <property type="match status" value="1"/>
</dbReference>
<keyword evidence="2" id="KW-0645">Protease</keyword>
<dbReference type="InterPro" id="IPR015947">
    <property type="entry name" value="PUA-like_sf"/>
</dbReference>
<dbReference type="InterPro" id="IPR046336">
    <property type="entry name" value="Lon_prtase_N_sf"/>
</dbReference>
<organism evidence="2 3">
    <name type="scientific">Citrobacter koseri</name>
    <name type="common">Citrobacter diversus</name>
    <dbReference type="NCBI Taxonomy" id="545"/>
    <lineage>
        <taxon>Bacteria</taxon>
        <taxon>Pseudomonadati</taxon>
        <taxon>Pseudomonadota</taxon>
        <taxon>Gammaproteobacteria</taxon>
        <taxon>Enterobacterales</taxon>
        <taxon>Enterobacteriaceae</taxon>
        <taxon>Citrobacter</taxon>
    </lineage>
</organism>
<protein>
    <submittedName>
        <fullName evidence="2">ATP-dependent protease La</fullName>
        <ecNumber evidence="2">3.4.21.53</ecNumber>
    </submittedName>
</protein>
<dbReference type="AlphaFoldDB" id="A0A2X2V4Z7"/>
<feature type="domain" description="Lon N-terminal" evidence="1">
    <location>
        <begin position="11"/>
        <end position="64"/>
    </location>
</feature>
<sequence length="64" mass="7597">MNPERSERIEIPVLPLRDVVVYPHMVIPLFVGREKSIRCLEAAMDHDKKSCWSPRKKHQRMSRV</sequence>
<keyword evidence="2" id="KW-0378">Hydrolase</keyword>
<dbReference type="EC" id="3.4.21.53" evidence="2"/>
<dbReference type="EMBL" id="UAVY01000001">
    <property type="protein sequence ID" value="SQB21637.1"/>
    <property type="molecule type" value="Genomic_DNA"/>
</dbReference>
<evidence type="ECO:0000259" key="1">
    <source>
        <dbReference type="PROSITE" id="PS51787"/>
    </source>
</evidence>
<dbReference type="Pfam" id="PF02190">
    <property type="entry name" value="LON_substr_bdg"/>
    <property type="match status" value="1"/>
</dbReference>
<dbReference type="InterPro" id="IPR003111">
    <property type="entry name" value="Lon_prtase_N"/>
</dbReference>
<evidence type="ECO:0000313" key="3">
    <source>
        <dbReference type="Proteomes" id="UP000251584"/>
    </source>
</evidence>
<name>A0A2X2V4Z7_CITKO</name>
<evidence type="ECO:0000313" key="2">
    <source>
        <dbReference type="EMBL" id="SQB21637.1"/>
    </source>
</evidence>
<reference evidence="2 3" key="1">
    <citation type="submission" date="2018-06" db="EMBL/GenBank/DDBJ databases">
        <authorList>
            <consortium name="Pathogen Informatics"/>
            <person name="Doyle S."/>
        </authorList>
    </citation>
    <scope>NUCLEOTIDE SEQUENCE [LARGE SCALE GENOMIC DNA]</scope>
    <source>
        <strain evidence="2 3">NCTC10786</strain>
    </source>
</reference>
<dbReference type="GO" id="GO:0004252">
    <property type="term" value="F:serine-type endopeptidase activity"/>
    <property type="evidence" value="ECO:0007669"/>
    <property type="project" value="UniProtKB-EC"/>
</dbReference>